<dbReference type="Gene3D" id="1.20.1290.10">
    <property type="entry name" value="AhpD-like"/>
    <property type="match status" value="1"/>
</dbReference>
<accession>A0A7X5ALP2</accession>
<evidence type="ECO:0008006" key="3">
    <source>
        <dbReference type="Google" id="ProtNLM"/>
    </source>
</evidence>
<dbReference type="SUPFAM" id="SSF69118">
    <property type="entry name" value="AhpD-like"/>
    <property type="match status" value="1"/>
</dbReference>
<dbReference type="AlphaFoldDB" id="A0A7X5ALP2"/>
<sequence>MTSSFNAADSTPQHVLEQAAGVATAQGPLGDALARRQALMSRTQASYEAALLPEDPGGLSHAERAVLACRMARVCQQAGLTEHYAALLAEKDAADELAALATPGAQPPAEDARLTAIVAYVDLVTESPRDASPEDIQRLQQAGIAESDIVRLAGLVAFVNYQLRVAAVLAVMGEPT</sequence>
<name>A0A7X5ALP2_9GAMM</name>
<organism evidence="1 2">
    <name type="scientific">Halomonas icarae</name>
    <dbReference type="NCBI Taxonomy" id="2691040"/>
    <lineage>
        <taxon>Bacteria</taxon>
        <taxon>Pseudomonadati</taxon>
        <taxon>Pseudomonadota</taxon>
        <taxon>Gammaproteobacteria</taxon>
        <taxon>Oceanospirillales</taxon>
        <taxon>Halomonadaceae</taxon>
        <taxon>Halomonas</taxon>
    </lineage>
</organism>
<dbReference type="Proteomes" id="UP000448235">
    <property type="component" value="Unassembled WGS sequence"/>
</dbReference>
<evidence type="ECO:0000313" key="1">
    <source>
        <dbReference type="EMBL" id="NAW12615.1"/>
    </source>
</evidence>
<dbReference type="RefSeq" id="WP_161423056.1">
    <property type="nucleotide sequence ID" value="NZ_JARWMY010000005.1"/>
</dbReference>
<dbReference type="InterPro" id="IPR029032">
    <property type="entry name" value="AhpD-like"/>
</dbReference>
<keyword evidence="2" id="KW-1185">Reference proteome</keyword>
<evidence type="ECO:0000313" key="2">
    <source>
        <dbReference type="Proteomes" id="UP000448235"/>
    </source>
</evidence>
<protein>
    <recommendedName>
        <fullName evidence="3">CMD domain protein</fullName>
    </recommendedName>
</protein>
<gene>
    <name evidence="1" type="ORF">GRB80_07125</name>
</gene>
<comment type="caution">
    <text evidence="1">The sequence shown here is derived from an EMBL/GenBank/DDBJ whole genome shotgun (WGS) entry which is preliminary data.</text>
</comment>
<dbReference type="EMBL" id="WUTS01000001">
    <property type="protein sequence ID" value="NAW12615.1"/>
    <property type="molecule type" value="Genomic_DNA"/>
</dbReference>
<reference evidence="1 2" key="1">
    <citation type="submission" date="2019-12" db="EMBL/GenBank/DDBJ databases">
        <title>Draft genome sequencing of Halomonas icarensis D1-1.</title>
        <authorList>
            <person name="Pandiyan K."/>
            <person name="Kushwaha P."/>
            <person name="Gowdham M."/>
            <person name="Chakdar H."/>
            <person name="Singh A."/>
            <person name="Kumar M."/>
            <person name="Saxena A.K."/>
        </authorList>
    </citation>
    <scope>NUCLEOTIDE SEQUENCE [LARGE SCALE GENOMIC DNA]</scope>
    <source>
        <strain evidence="1 2">D1-1</strain>
    </source>
</reference>
<proteinExistence type="predicted"/>